<dbReference type="InterPro" id="IPR038709">
    <property type="entry name" value="RpoN_core-bd_sf"/>
</dbReference>
<feature type="domain" description="RNA polymerase sigma factor 54 DNA-binding" evidence="9">
    <location>
        <begin position="267"/>
        <end position="426"/>
    </location>
</feature>
<dbReference type="NCBIfam" id="TIGR02395">
    <property type="entry name" value="rpoN_sigma"/>
    <property type="match status" value="1"/>
</dbReference>
<dbReference type="Pfam" id="PF04552">
    <property type="entry name" value="Sigma54_DBD"/>
    <property type="match status" value="1"/>
</dbReference>
<organism evidence="11 12">
    <name type="scientific">Compostibacillus humi</name>
    <dbReference type="NCBI Taxonomy" id="1245525"/>
    <lineage>
        <taxon>Bacteria</taxon>
        <taxon>Bacillati</taxon>
        <taxon>Bacillota</taxon>
        <taxon>Bacilli</taxon>
        <taxon>Bacillales</taxon>
        <taxon>Bacillaceae</taxon>
        <taxon>Compostibacillus</taxon>
    </lineage>
</organism>
<dbReference type="PRINTS" id="PR00045">
    <property type="entry name" value="SIGMA54FCT"/>
</dbReference>
<keyword evidence="8" id="KW-0804">Transcription</keyword>
<dbReference type="GO" id="GO:0016779">
    <property type="term" value="F:nucleotidyltransferase activity"/>
    <property type="evidence" value="ECO:0007669"/>
    <property type="project" value="UniProtKB-KW"/>
</dbReference>
<keyword evidence="3" id="KW-0808">Transferase</keyword>
<accession>A0A8J2TP69</accession>
<dbReference type="GO" id="GO:0016987">
    <property type="term" value="F:sigma factor activity"/>
    <property type="evidence" value="ECO:0007669"/>
    <property type="project" value="UniProtKB-KW"/>
</dbReference>
<dbReference type="GO" id="GO:0006352">
    <property type="term" value="P:DNA-templated transcription initiation"/>
    <property type="evidence" value="ECO:0007669"/>
    <property type="project" value="InterPro"/>
</dbReference>
<dbReference type="Proteomes" id="UP000602050">
    <property type="component" value="Unassembled WGS sequence"/>
</dbReference>
<dbReference type="GO" id="GO:0003677">
    <property type="term" value="F:DNA binding"/>
    <property type="evidence" value="ECO:0007669"/>
    <property type="project" value="UniProtKB-KW"/>
</dbReference>
<reference evidence="11" key="1">
    <citation type="journal article" date="2014" name="Int. J. Syst. Evol. Microbiol.">
        <title>Complete genome sequence of Corynebacterium casei LMG S-19264T (=DSM 44701T), isolated from a smear-ripened cheese.</title>
        <authorList>
            <consortium name="US DOE Joint Genome Institute (JGI-PGF)"/>
            <person name="Walter F."/>
            <person name="Albersmeier A."/>
            <person name="Kalinowski J."/>
            <person name="Ruckert C."/>
        </authorList>
    </citation>
    <scope>NUCLEOTIDE SEQUENCE</scope>
    <source>
        <strain evidence="11">CGMCC 1.12360</strain>
    </source>
</reference>
<comment type="caution">
    <text evidence="11">The sequence shown here is derived from an EMBL/GenBank/DDBJ whole genome shotgun (WGS) entry which is preliminary data.</text>
</comment>
<dbReference type="PANTHER" id="PTHR32248">
    <property type="entry name" value="RNA POLYMERASE SIGMA-54 FACTOR"/>
    <property type="match status" value="1"/>
</dbReference>
<keyword evidence="12" id="KW-1185">Reference proteome</keyword>
<evidence type="ECO:0000256" key="4">
    <source>
        <dbReference type="ARBA" id="ARBA00022695"/>
    </source>
</evidence>
<keyword evidence="4" id="KW-0548">Nucleotidyltransferase</keyword>
<evidence type="ECO:0000313" key="11">
    <source>
        <dbReference type="EMBL" id="GFZ85520.1"/>
    </source>
</evidence>
<reference evidence="11" key="2">
    <citation type="submission" date="2020-09" db="EMBL/GenBank/DDBJ databases">
        <authorList>
            <person name="Sun Q."/>
            <person name="Zhou Y."/>
        </authorList>
    </citation>
    <scope>NUCLEOTIDE SEQUENCE</scope>
    <source>
        <strain evidence="11">CGMCC 1.12360</strain>
    </source>
</reference>
<dbReference type="InterPro" id="IPR000394">
    <property type="entry name" value="RNA_pol_sigma_54"/>
</dbReference>
<protein>
    <submittedName>
        <fullName evidence="11">RNA polymerase sigma-54 factor</fullName>
    </submittedName>
</protein>
<dbReference type="EMBL" id="BMEV01000062">
    <property type="protein sequence ID" value="GFZ85520.1"/>
    <property type="molecule type" value="Genomic_DNA"/>
</dbReference>
<dbReference type="InterPro" id="IPR007046">
    <property type="entry name" value="RNA_pol_sigma_54_core-bd"/>
</dbReference>
<evidence type="ECO:0000256" key="1">
    <source>
        <dbReference type="ARBA" id="ARBA00008798"/>
    </source>
</evidence>
<evidence type="ECO:0000313" key="12">
    <source>
        <dbReference type="Proteomes" id="UP000602050"/>
    </source>
</evidence>
<dbReference type="Gene3D" id="1.10.10.1330">
    <property type="entry name" value="RNA polymerase sigma-54 factor, core-binding domain"/>
    <property type="match status" value="1"/>
</dbReference>
<keyword evidence="6" id="KW-0731">Sigma factor</keyword>
<dbReference type="InterPro" id="IPR007634">
    <property type="entry name" value="RNA_pol_sigma_54_DNA-bd"/>
</dbReference>
<evidence type="ECO:0000256" key="6">
    <source>
        <dbReference type="ARBA" id="ARBA00023082"/>
    </source>
</evidence>
<dbReference type="AlphaFoldDB" id="A0A8J2TP69"/>
<evidence type="ECO:0000256" key="7">
    <source>
        <dbReference type="ARBA" id="ARBA00023125"/>
    </source>
</evidence>
<proteinExistence type="inferred from homology"/>
<comment type="similarity">
    <text evidence="1">Belongs to the sigma-54 factor family.</text>
</comment>
<evidence type="ECO:0000259" key="10">
    <source>
        <dbReference type="Pfam" id="PF04963"/>
    </source>
</evidence>
<keyword evidence="7" id="KW-0238">DNA-binding</keyword>
<dbReference type="GO" id="GO:0001216">
    <property type="term" value="F:DNA-binding transcription activator activity"/>
    <property type="evidence" value="ECO:0007669"/>
    <property type="project" value="InterPro"/>
</dbReference>
<dbReference type="PIRSF" id="PIRSF000774">
    <property type="entry name" value="RpoN"/>
    <property type="match status" value="1"/>
</dbReference>
<dbReference type="Pfam" id="PF04963">
    <property type="entry name" value="Sigma54_CBD"/>
    <property type="match status" value="1"/>
</dbReference>
<evidence type="ECO:0000259" key="9">
    <source>
        <dbReference type="Pfam" id="PF04552"/>
    </source>
</evidence>
<dbReference type="Gene3D" id="1.10.10.60">
    <property type="entry name" value="Homeodomain-like"/>
    <property type="match status" value="1"/>
</dbReference>
<dbReference type="RefSeq" id="WP_188392947.1">
    <property type="nucleotide sequence ID" value="NZ_BMEV01000062.1"/>
</dbReference>
<evidence type="ECO:0000256" key="8">
    <source>
        <dbReference type="ARBA" id="ARBA00023163"/>
    </source>
</evidence>
<name>A0A8J2TP69_9BACI</name>
<evidence type="ECO:0000256" key="3">
    <source>
        <dbReference type="ARBA" id="ARBA00022679"/>
    </source>
</evidence>
<gene>
    <name evidence="11" type="primary">sigL</name>
    <name evidence="11" type="ORF">GCM10010978_26990</name>
</gene>
<dbReference type="PROSITE" id="PS50044">
    <property type="entry name" value="SIGMA54_3"/>
    <property type="match status" value="1"/>
</dbReference>
<evidence type="ECO:0000256" key="2">
    <source>
        <dbReference type="ARBA" id="ARBA00022478"/>
    </source>
</evidence>
<sequence length="427" mass="50039">MKPNLIQQQTLQWKMNQTLLQSIHILQLSSIELTDYINEVVKENPLIEEVNYDYDIQQYRKSHSEDVSIDINRKEETMYDKLKFQLSGVKVPKELKPVVEYGIDSLNDDGYLDIDLETWAEDCRTTVPMAEKALSYIQSLEPTGIGARNLSECISLQLKEMGKDYPFVMDLMEHHLEWVATENVEEIAGYYETTEEIAAEVIDSIKLCHPKPGLLLNTQQPEYIIPEAMIFKENGSWKIKFYKWANPTIKISDMYHNLMGMEKEADSFLKEKYRQVEWLKQAIHYRTNTLEDIITLIVEKQYDYFEHGIMMMKALTLSDIADELDLHVSTISRAINQKYVQTPKGVFPIKYFLPSGVRQKNGKKTASNVIKYLIQEMIDMENKRKPLSDQAIKERLLDEYDIDIARRTVMKYREQLHIPASTKRRKR</sequence>
<dbReference type="Pfam" id="PF00309">
    <property type="entry name" value="Sigma54_AID"/>
    <property type="match status" value="1"/>
</dbReference>
<dbReference type="PANTHER" id="PTHR32248:SF4">
    <property type="entry name" value="RNA POLYMERASE SIGMA-54 FACTOR"/>
    <property type="match status" value="1"/>
</dbReference>
<dbReference type="GO" id="GO:0000428">
    <property type="term" value="C:DNA-directed RNA polymerase complex"/>
    <property type="evidence" value="ECO:0007669"/>
    <property type="project" value="UniProtKB-KW"/>
</dbReference>
<feature type="domain" description="RNA polymerase sigma factor 54 core-binding" evidence="10">
    <location>
        <begin position="72"/>
        <end position="255"/>
    </location>
</feature>
<keyword evidence="5" id="KW-0805">Transcription regulation</keyword>
<keyword evidence="2" id="KW-0240">DNA-directed RNA polymerase</keyword>
<evidence type="ECO:0000256" key="5">
    <source>
        <dbReference type="ARBA" id="ARBA00023015"/>
    </source>
</evidence>